<evidence type="ECO:0000313" key="1">
    <source>
        <dbReference type="EMBL" id="KAA6354131.1"/>
    </source>
</evidence>
<name>A0A5J4T8U7_9EUKA</name>
<proteinExistence type="predicted"/>
<gene>
    <name evidence="1" type="ORF">EZS28_050342</name>
</gene>
<reference evidence="1 2" key="1">
    <citation type="submission" date="2019-03" db="EMBL/GenBank/DDBJ databases">
        <title>Single cell metagenomics reveals metabolic interactions within the superorganism composed of flagellate Streblomastix strix and complex community of Bacteroidetes bacteria on its surface.</title>
        <authorList>
            <person name="Treitli S.C."/>
            <person name="Kolisko M."/>
            <person name="Husnik F."/>
            <person name="Keeling P."/>
            <person name="Hampl V."/>
        </authorList>
    </citation>
    <scope>NUCLEOTIDE SEQUENCE [LARGE SCALE GENOMIC DNA]</scope>
    <source>
        <strain evidence="1">ST1C</strain>
    </source>
</reference>
<accession>A0A5J4T8U7</accession>
<dbReference type="AlphaFoldDB" id="A0A5J4T8U7"/>
<sequence>MTNKGFIDVTATITTVQGESYSGAGL</sequence>
<organism evidence="1 2">
    <name type="scientific">Streblomastix strix</name>
    <dbReference type="NCBI Taxonomy" id="222440"/>
    <lineage>
        <taxon>Eukaryota</taxon>
        <taxon>Metamonada</taxon>
        <taxon>Preaxostyla</taxon>
        <taxon>Oxymonadida</taxon>
        <taxon>Streblomastigidae</taxon>
        <taxon>Streblomastix</taxon>
    </lineage>
</organism>
<feature type="non-terminal residue" evidence="1">
    <location>
        <position position="26"/>
    </location>
</feature>
<dbReference type="Proteomes" id="UP000324800">
    <property type="component" value="Unassembled WGS sequence"/>
</dbReference>
<comment type="caution">
    <text evidence="1">The sequence shown here is derived from an EMBL/GenBank/DDBJ whole genome shotgun (WGS) entry which is preliminary data.</text>
</comment>
<dbReference type="EMBL" id="SNRW01036856">
    <property type="protein sequence ID" value="KAA6354131.1"/>
    <property type="molecule type" value="Genomic_DNA"/>
</dbReference>
<evidence type="ECO:0000313" key="2">
    <source>
        <dbReference type="Proteomes" id="UP000324800"/>
    </source>
</evidence>
<protein>
    <submittedName>
        <fullName evidence="1">Uncharacterized protein</fullName>
    </submittedName>
</protein>